<evidence type="ECO:0000313" key="2">
    <source>
        <dbReference type="WBParaSite" id="nRc.2.0.1.t04172-RA"/>
    </source>
</evidence>
<organism evidence="1 2">
    <name type="scientific">Romanomermis culicivorax</name>
    <name type="common">Nematode worm</name>
    <dbReference type="NCBI Taxonomy" id="13658"/>
    <lineage>
        <taxon>Eukaryota</taxon>
        <taxon>Metazoa</taxon>
        <taxon>Ecdysozoa</taxon>
        <taxon>Nematoda</taxon>
        <taxon>Enoplea</taxon>
        <taxon>Dorylaimia</taxon>
        <taxon>Mermithida</taxon>
        <taxon>Mermithoidea</taxon>
        <taxon>Mermithidae</taxon>
        <taxon>Romanomermis</taxon>
    </lineage>
</organism>
<protein>
    <submittedName>
        <fullName evidence="2">Uncharacterized protein</fullName>
    </submittedName>
</protein>
<keyword evidence="1" id="KW-1185">Reference proteome</keyword>
<sequence length="155" mass="17802">MQKICSNSNGLANRFLYLLAAPYLDKPKDAFSEFVQNCASDWPVKLLTYIYNQHHSQIKKQYTFSYEALDELKALRTIEQEQEEILFREAEEALLHDMCRNLNIPQDLTSSKDIDNRSSPTSTHCKSGSTVLLSYSVHESKKITTKELLIIIAQV</sequence>
<dbReference type="Proteomes" id="UP000887565">
    <property type="component" value="Unplaced"/>
</dbReference>
<name>A0A915HS16_ROMCU</name>
<accession>A0A915HS16</accession>
<dbReference type="WBParaSite" id="nRc.2.0.1.t04172-RA">
    <property type="protein sequence ID" value="nRc.2.0.1.t04172-RA"/>
    <property type="gene ID" value="nRc.2.0.1.g04172"/>
</dbReference>
<dbReference type="AlphaFoldDB" id="A0A915HS16"/>
<evidence type="ECO:0000313" key="1">
    <source>
        <dbReference type="Proteomes" id="UP000887565"/>
    </source>
</evidence>
<proteinExistence type="predicted"/>
<reference evidence="2" key="1">
    <citation type="submission" date="2022-11" db="UniProtKB">
        <authorList>
            <consortium name="WormBaseParasite"/>
        </authorList>
    </citation>
    <scope>IDENTIFICATION</scope>
</reference>